<evidence type="ECO:0000313" key="3">
    <source>
        <dbReference type="Proteomes" id="UP000198773"/>
    </source>
</evidence>
<sequence length="252" mass="29030">MNQDSTKLHAPAWVKLISLLLLVAAFMLAAWVVVQYMDKNRHDWILVAISLAQIALTGIVFLLIYFFSERDHSTASLRKMSDKFISEEVKRSLEKIELHFVNNQCPQIEVDKNWTGIFGKNIQIRCGDYLAYLWVGINVNKIWCIYTFEDFTNGQDPSGDQLRNKLKATLDGAEQTGYHVNITYLCPSEQNQLKGAFSVWATIADKEHPHMLSNAHRRLFFANDIAMMTHSMLNTAYREHVFPSLEHRPKPL</sequence>
<evidence type="ECO:0000256" key="1">
    <source>
        <dbReference type="SAM" id="Phobius"/>
    </source>
</evidence>
<feature type="transmembrane region" description="Helical" evidence="1">
    <location>
        <begin position="44"/>
        <end position="68"/>
    </location>
</feature>
<protein>
    <submittedName>
        <fullName evidence="2">Uncharacterized protein</fullName>
    </submittedName>
</protein>
<name>A0A1H4FNX6_ALKAM</name>
<keyword evidence="1" id="KW-0472">Membrane</keyword>
<reference evidence="2 3" key="1">
    <citation type="submission" date="2016-10" db="EMBL/GenBank/DDBJ databases">
        <authorList>
            <person name="de Groot N.N."/>
        </authorList>
    </citation>
    <scope>NUCLEOTIDE SEQUENCE [LARGE SCALE GENOMIC DNA]</scope>
    <source>
        <strain evidence="2 3">CGMCC 1.3430</strain>
    </source>
</reference>
<dbReference type="Proteomes" id="UP000198773">
    <property type="component" value="Unassembled WGS sequence"/>
</dbReference>
<keyword evidence="3" id="KW-1185">Reference proteome</keyword>
<dbReference type="STRING" id="152573.SAMN04488051_11211"/>
<keyword evidence="1" id="KW-0812">Transmembrane</keyword>
<proteinExistence type="predicted"/>
<dbReference type="AlphaFoldDB" id="A0A1H4FNX6"/>
<evidence type="ECO:0000313" key="2">
    <source>
        <dbReference type="EMBL" id="SEA99083.1"/>
    </source>
</evidence>
<accession>A0A1H4FNX6</accession>
<dbReference type="RefSeq" id="WP_091345013.1">
    <property type="nucleotide sequence ID" value="NZ_FNRM01000012.1"/>
</dbReference>
<dbReference type="EMBL" id="FNRM01000012">
    <property type="protein sequence ID" value="SEA99083.1"/>
    <property type="molecule type" value="Genomic_DNA"/>
</dbReference>
<feature type="transmembrane region" description="Helical" evidence="1">
    <location>
        <begin position="12"/>
        <end position="32"/>
    </location>
</feature>
<gene>
    <name evidence="2" type="ORF">SAMN04488051_11211</name>
</gene>
<organism evidence="2 3">
    <name type="scientific">Alkalimonas amylolytica</name>
    <dbReference type="NCBI Taxonomy" id="152573"/>
    <lineage>
        <taxon>Bacteria</taxon>
        <taxon>Pseudomonadati</taxon>
        <taxon>Pseudomonadota</taxon>
        <taxon>Gammaproteobacteria</taxon>
        <taxon>Alkalimonas</taxon>
    </lineage>
</organism>
<keyword evidence="1" id="KW-1133">Transmembrane helix</keyword>
<dbReference type="OrthoDB" id="7056001at2"/>